<keyword evidence="1" id="KW-0472">Membrane</keyword>
<feature type="transmembrane region" description="Helical" evidence="1">
    <location>
        <begin position="223"/>
        <end position="240"/>
    </location>
</feature>
<gene>
    <name evidence="2" type="ORF">ACFP3M_25435</name>
</gene>
<reference evidence="3" key="1">
    <citation type="journal article" date="2019" name="Int. J. Syst. Evol. Microbiol.">
        <title>The Global Catalogue of Microorganisms (GCM) 10K type strain sequencing project: providing services to taxonomists for standard genome sequencing and annotation.</title>
        <authorList>
            <consortium name="The Broad Institute Genomics Platform"/>
            <consortium name="The Broad Institute Genome Sequencing Center for Infectious Disease"/>
            <person name="Wu L."/>
            <person name="Ma J."/>
        </authorList>
    </citation>
    <scope>NUCLEOTIDE SEQUENCE [LARGE SCALE GENOMIC DNA]</scope>
    <source>
        <strain evidence="3">CGMCC 1.15809</strain>
    </source>
</reference>
<feature type="transmembrane region" description="Helical" evidence="1">
    <location>
        <begin position="246"/>
        <end position="268"/>
    </location>
</feature>
<evidence type="ECO:0008006" key="4">
    <source>
        <dbReference type="Google" id="ProtNLM"/>
    </source>
</evidence>
<feature type="transmembrane region" description="Helical" evidence="1">
    <location>
        <begin position="20"/>
        <end position="38"/>
    </location>
</feature>
<protein>
    <recommendedName>
        <fullName evidence="4">Integral membrane protein</fullName>
    </recommendedName>
</protein>
<accession>A0ABW1FQB5</accession>
<dbReference type="EMBL" id="JBHSPW010000013">
    <property type="protein sequence ID" value="MFC5896142.1"/>
    <property type="molecule type" value="Genomic_DNA"/>
</dbReference>
<feature type="transmembrane region" description="Helical" evidence="1">
    <location>
        <begin position="157"/>
        <end position="182"/>
    </location>
</feature>
<feature type="transmembrane region" description="Helical" evidence="1">
    <location>
        <begin position="194"/>
        <end position="211"/>
    </location>
</feature>
<keyword evidence="1" id="KW-1133">Transmembrane helix</keyword>
<feature type="transmembrane region" description="Helical" evidence="1">
    <location>
        <begin position="126"/>
        <end position="145"/>
    </location>
</feature>
<feature type="transmembrane region" description="Helical" evidence="1">
    <location>
        <begin position="50"/>
        <end position="67"/>
    </location>
</feature>
<organism evidence="2 3">
    <name type="scientific">Streptomyces ramulosus</name>
    <dbReference type="NCBI Taxonomy" id="47762"/>
    <lineage>
        <taxon>Bacteria</taxon>
        <taxon>Bacillati</taxon>
        <taxon>Actinomycetota</taxon>
        <taxon>Actinomycetes</taxon>
        <taxon>Kitasatosporales</taxon>
        <taxon>Streptomycetaceae</taxon>
        <taxon>Streptomyces</taxon>
    </lineage>
</organism>
<keyword evidence="3" id="KW-1185">Reference proteome</keyword>
<name>A0ABW1FQB5_9ACTN</name>
<feature type="transmembrane region" description="Helical" evidence="1">
    <location>
        <begin position="306"/>
        <end position="326"/>
    </location>
</feature>
<evidence type="ECO:0000256" key="1">
    <source>
        <dbReference type="SAM" id="Phobius"/>
    </source>
</evidence>
<evidence type="ECO:0000313" key="3">
    <source>
        <dbReference type="Proteomes" id="UP001596241"/>
    </source>
</evidence>
<proteinExistence type="predicted"/>
<sequence length="336" mass="35356">MSSEPAVLAQSARRPLWRRAAPVTGLLLLSPFCAEYLIGYQGVLTSPVDLLVAVVFVLPIYGAPAVLIRDLTRRTGRGWPTLLLLATAAGLIQAGWIDQSLFNHRDFADGPLPTLLPGLDVDASQLLTFLVGHVVWSFGAPVAVIESCVPGRAGRPWLGWRGTAVLTVVYLAGAVFFTYQLVVLPDFHARPGQLIAVGAAVAAAAGAAFALPRRAPRAGGSVPPPWCAGLAALVLLAAFVTLNDQWAWRGVAVAAVALTLLGVLLAHWSRRPGWGQRHRLAVAAAALLLYGVLAFAVNPAHAPQPVLYASRGTILAGVVVLLSGAARRTVRARTDV</sequence>
<dbReference type="RefSeq" id="WP_345085748.1">
    <property type="nucleotide sequence ID" value="NZ_BAAAWG010000009.1"/>
</dbReference>
<feature type="transmembrane region" description="Helical" evidence="1">
    <location>
        <begin position="280"/>
        <end position="300"/>
    </location>
</feature>
<comment type="caution">
    <text evidence="2">The sequence shown here is derived from an EMBL/GenBank/DDBJ whole genome shotgun (WGS) entry which is preliminary data.</text>
</comment>
<keyword evidence="1" id="KW-0812">Transmembrane</keyword>
<feature type="transmembrane region" description="Helical" evidence="1">
    <location>
        <begin position="79"/>
        <end position="97"/>
    </location>
</feature>
<evidence type="ECO:0000313" key="2">
    <source>
        <dbReference type="EMBL" id="MFC5896142.1"/>
    </source>
</evidence>
<dbReference type="Proteomes" id="UP001596241">
    <property type="component" value="Unassembled WGS sequence"/>
</dbReference>